<protein>
    <submittedName>
        <fullName evidence="1">Uncharacterized protein</fullName>
    </submittedName>
</protein>
<accession>A0ABU9R424</accession>
<reference evidence="1 2" key="1">
    <citation type="submission" date="2024-01" db="EMBL/GenBank/DDBJ databases">
        <title>The diversity of rhizobia nodulating Mimosa spp. in eleven states of Brazil covering several biomes is determined by host plant, location, and edaphic factors.</title>
        <authorList>
            <person name="Rouws L."/>
            <person name="Barauna A."/>
            <person name="Beukes C."/>
            <person name="De Faria S.M."/>
            <person name="Gross E."/>
            <person name="Dos Reis Junior F.B."/>
            <person name="Simon M."/>
            <person name="Maluk M."/>
            <person name="Odee D.W."/>
            <person name="Kenicer G."/>
            <person name="Young J.P.W."/>
            <person name="Reis V.M."/>
            <person name="Zilli J."/>
            <person name="James E.K."/>
        </authorList>
    </citation>
    <scope>NUCLEOTIDE SEQUENCE [LARGE SCALE GENOMIC DNA]</scope>
    <source>
        <strain evidence="1 2">JPY530</strain>
    </source>
</reference>
<proteinExistence type="predicted"/>
<dbReference type="RefSeq" id="WP_158646989.1">
    <property type="nucleotide sequence ID" value="NZ_JAZHFZ010000056.1"/>
</dbReference>
<evidence type="ECO:0000313" key="2">
    <source>
        <dbReference type="Proteomes" id="UP001481677"/>
    </source>
</evidence>
<sequence>MSMSDTPSRSAVQKNRRQSPIVTLAGAAYFMENLDGEYVICGNAVAMIVRGYRAHSRR</sequence>
<gene>
    <name evidence="1" type="ORF">V4C56_18650</name>
</gene>
<keyword evidence="2" id="KW-1185">Reference proteome</keyword>
<comment type="caution">
    <text evidence="1">The sequence shown here is derived from an EMBL/GenBank/DDBJ whole genome shotgun (WGS) entry which is preliminary data.</text>
</comment>
<dbReference type="EMBL" id="JAZHGA010000012">
    <property type="protein sequence ID" value="MEM5341630.1"/>
    <property type="molecule type" value="Genomic_DNA"/>
</dbReference>
<dbReference type="Proteomes" id="UP001481677">
    <property type="component" value="Unassembled WGS sequence"/>
</dbReference>
<organism evidence="1 2">
    <name type="scientific">Paraburkholderia azotifigens</name>
    <dbReference type="NCBI Taxonomy" id="2057004"/>
    <lineage>
        <taxon>Bacteria</taxon>
        <taxon>Pseudomonadati</taxon>
        <taxon>Pseudomonadota</taxon>
        <taxon>Betaproteobacteria</taxon>
        <taxon>Burkholderiales</taxon>
        <taxon>Burkholderiaceae</taxon>
        <taxon>Paraburkholderia</taxon>
    </lineage>
</organism>
<evidence type="ECO:0000313" key="1">
    <source>
        <dbReference type="EMBL" id="MEM5341630.1"/>
    </source>
</evidence>
<name>A0ABU9R424_9BURK</name>